<name>A0A4P2VK91_FLUSA</name>
<evidence type="ECO:0008006" key="3">
    <source>
        <dbReference type="Google" id="ProtNLM"/>
    </source>
</evidence>
<reference evidence="1 2" key="1">
    <citation type="submission" date="2018-12" db="EMBL/GenBank/DDBJ databases">
        <title>Rubrispira sanarue gen. nov., sp., nov., a member of the order Silvanigrellales, isolated from a brackish lake in Hamamatsu Japan.</title>
        <authorList>
            <person name="Maejima Y."/>
            <person name="Iino T."/>
            <person name="Muraguchi Y."/>
            <person name="Fukuda K."/>
            <person name="Nojiri H."/>
            <person name="Ohkuma M."/>
            <person name="Moriuchi R."/>
            <person name="Dohra H."/>
            <person name="Kimbara K."/>
            <person name="Shintani M."/>
        </authorList>
    </citation>
    <scope>NUCLEOTIDE SEQUENCE [LARGE SCALE GENOMIC DNA]</scope>
    <source>
        <strain evidence="1 2">RF1110005</strain>
    </source>
</reference>
<gene>
    <name evidence="1" type="ORF">JCM31447_07550</name>
</gene>
<protein>
    <recommendedName>
        <fullName evidence="3">Ribosomal subunit interface protein</fullName>
    </recommendedName>
</protein>
<dbReference type="KEGG" id="sbf:JCM31447_07550"/>
<sequence length="147" mass="16855">MRVDVQFVNFPKSKLIQSYVEEKILDCIEKFSANTTSVRAFFSVDGIEHHVKISVIAGKLSTCVNANSNDIGYCIDKVLTKLESSLRKVTKKARHKRAEFSSVSEMSDYSATNLRLRKIRSQKSENIFDKFETHFVSDFEDHVRKVS</sequence>
<dbReference type="EMBL" id="AP019368">
    <property type="protein sequence ID" value="BBH52314.1"/>
    <property type="molecule type" value="Genomic_DNA"/>
</dbReference>
<dbReference type="SUPFAM" id="SSF69754">
    <property type="entry name" value="Ribosome binding protein Y (YfiA homologue)"/>
    <property type="match status" value="1"/>
</dbReference>
<accession>A0A4P2VK91</accession>
<dbReference type="InterPro" id="IPR003489">
    <property type="entry name" value="RHF/RaiA"/>
</dbReference>
<dbReference type="Gene3D" id="3.30.160.100">
    <property type="entry name" value="Ribosome hibernation promotion factor-like"/>
    <property type="match status" value="1"/>
</dbReference>
<organism evidence="1 2">
    <name type="scientific">Fluviispira sanaruensis</name>
    <dbReference type="NCBI Taxonomy" id="2493639"/>
    <lineage>
        <taxon>Bacteria</taxon>
        <taxon>Pseudomonadati</taxon>
        <taxon>Bdellovibrionota</taxon>
        <taxon>Oligoflexia</taxon>
        <taxon>Silvanigrellales</taxon>
        <taxon>Silvanigrellaceae</taxon>
        <taxon>Fluviispira</taxon>
    </lineage>
</organism>
<dbReference type="RefSeq" id="WP_130606697.1">
    <property type="nucleotide sequence ID" value="NZ_AP019368.1"/>
</dbReference>
<dbReference type="Pfam" id="PF02482">
    <property type="entry name" value="Ribosomal_S30AE"/>
    <property type="match status" value="1"/>
</dbReference>
<dbReference type="Proteomes" id="UP000291236">
    <property type="component" value="Chromosome"/>
</dbReference>
<evidence type="ECO:0000313" key="2">
    <source>
        <dbReference type="Proteomes" id="UP000291236"/>
    </source>
</evidence>
<dbReference type="InterPro" id="IPR036567">
    <property type="entry name" value="RHF-like"/>
</dbReference>
<dbReference type="OrthoDB" id="5295375at2"/>
<keyword evidence="2" id="KW-1185">Reference proteome</keyword>
<dbReference type="AlphaFoldDB" id="A0A4P2VK91"/>
<proteinExistence type="predicted"/>
<evidence type="ECO:0000313" key="1">
    <source>
        <dbReference type="EMBL" id="BBH52314.1"/>
    </source>
</evidence>